<reference evidence="1" key="1">
    <citation type="submission" date="2020-01" db="EMBL/GenBank/DDBJ databases">
        <title>Identification and distribution of gene clusters putatively required for synthesis of sphingolipid metabolism inhibitors in phylogenetically diverse species of the filamentous fungus Fusarium.</title>
        <authorList>
            <person name="Kim H.-S."/>
            <person name="Busman M."/>
            <person name="Brown D.W."/>
            <person name="Divon H."/>
            <person name="Uhlig S."/>
            <person name="Proctor R.H."/>
        </authorList>
    </citation>
    <scope>NUCLEOTIDE SEQUENCE</scope>
    <source>
        <strain evidence="1">NRRL 53441</strain>
    </source>
</reference>
<keyword evidence="2" id="KW-1185">Reference proteome</keyword>
<protein>
    <submittedName>
        <fullName evidence="1">Uncharacterized protein</fullName>
    </submittedName>
</protein>
<comment type="caution">
    <text evidence="1">The sequence shown here is derived from an EMBL/GenBank/DDBJ whole genome shotgun (WGS) entry which is preliminary data.</text>
</comment>
<name>A0A8H4NVL4_9HYPO</name>
<dbReference type="OrthoDB" id="4762798at2759"/>
<dbReference type="EMBL" id="JAADJG010000289">
    <property type="protein sequence ID" value="KAF4449355.1"/>
    <property type="molecule type" value="Genomic_DNA"/>
</dbReference>
<gene>
    <name evidence="1" type="ORF">F53441_7334</name>
</gene>
<evidence type="ECO:0000313" key="1">
    <source>
        <dbReference type="EMBL" id="KAF4449355.1"/>
    </source>
</evidence>
<evidence type="ECO:0000313" key="2">
    <source>
        <dbReference type="Proteomes" id="UP000605986"/>
    </source>
</evidence>
<sequence>MSLFGNLLDGVKSAGQWAIDHSGNITPALAAVSRAAGILFSPDGSIQQKETLLALTGDTDQQNLANFSKTFTFVSHQLAVKAVNAVVRNSENVKGMSGLVQDSVVGLWRYPTGLSHNGEPSTSMYQDLSAIMGSMNIPVSWTDSSGKTNDTVNDIGKALFASTSLEGLSPLLESENPIVTVLAEAPTQDGIIHAAHVYYPIPMGKSTLEYSLHSAICIKCTTNKDAQALSAAQDHFTMANTPVDEDSWLVTLNITWASAPVATSQAVQSKFQEIISKSYSALSLVASRVIGTLQTVKIQTQASQSPAYAQAAVQAAATAAVNDTGTDDNAPHRNAVPVVVTDSTWFPKAFFEANIEHGSVSGSDTTTK</sequence>
<proteinExistence type="predicted"/>
<dbReference type="AlphaFoldDB" id="A0A8H4NVL4"/>
<accession>A0A8H4NVL4</accession>
<organism evidence="1 2">
    <name type="scientific">Fusarium austroafricanum</name>
    <dbReference type="NCBI Taxonomy" id="2364996"/>
    <lineage>
        <taxon>Eukaryota</taxon>
        <taxon>Fungi</taxon>
        <taxon>Dikarya</taxon>
        <taxon>Ascomycota</taxon>
        <taxon>Pezizomycotina</taxon>
        <taxon>Sordariomycetes</taxon>
        <taxon>Hypocreomycetidae</taxon>
        <taxon>Hypocreales</taxon>
        <taxon>Nectriaceae</taxon>
        <taxon>Fusarium</taxon>
        <taxon>Fusarium concolor species complex</taxon>
    </lineage>
</organism>
<dbReference type="Proteomes" id="UP000605986">
    <property type="component" value="Unassembled WGS sequence"/>
</dbReference>